<comment type="caution">
    <text evidence="2">The sequence shown here is derived from an EMBL/GenBank/DDBJ whole genome shotgun (WGS) entry which is preliminary data.</text>
</comment>
<dbReference type="Proteomes" id="UP001165422">
    <property type="component" value="Unassembled WGS sequence"/>
</dbReference>
<feature type="transmembrane region" description="Helical" evidence="1">
    <location>
        <begin position="6"/>
        <end position="24"/>
    </location>
</feature>
<gene>
    <name evidence="2" type="ORF">LN736_01585</name>
</gene>
<feature type="transmembrane region" description="Helical" evidence="1">
    <location>
        <begin position="166"/>
        <end position="186"/>
    </location>
</feature>
<keyword evidence="1" id="KW-1133">Transmembrane helix</keyword>
<keyword evidence="3" id="KW-1185">Reference proteome</keyword>
<evidence type="ECO:0000256" key="1">
    <source>
        <dbReference type="SAM" id="Phobius"/>
    </source>
</evidence>
<evidence type="ECO:0000313" key="2">
    <source>
        <dbReference type="EMBL" id="MCC9293566.1"/>
    </source>
</evidence>
<keyword evidence="1" id="KW-0812">Transmembrane</keyword>
<keyword evidence="1" id="KW-0472">Membrane</keyword>
<sequence>MTFYICLLPIMFIMIIQGFAWIKFLPNKVKIITLFILIAMLFRYICILILFLADNIKYLYMLKIPFFLNLIAVPLIAFTAMYIFMRKDNIKFYYIFVISAVLCVLYGFIMHNYEVILKNAQQYPAVLGYTMTFSKGSYIFWPYIVFNTLVIFFVLGFMGKNNPNKFGIYIIVLAACITSVELIAWLLDVKVLVQPVLGDVSWTAVWIYVLNKVRKNHYSNIKSG</sequence>
<feature type="transmembrane region" description="Helical" evidence="1">
    <location>
        <begin position="192"/>
        <end position="210"/>
    </location>
</feature>
<evidence type="ECO:0000313" key="3">
    <source>
        <dbReference type="Proteomes" id="UP001165422"/>
    </source>
</evidence>
<organism evidence="2 3">
    <name type="scientific">Clostridium aromativorans</name>
    <dbReference type="NCBI Taxonomy" id="2836848"/>
    <lineage>
        <taxon>Bacteria</taxon>
        <taxon>Bacillati</taxon>
        <taxon>Bacillota</taxon>
        <taxon>Clostridia</taxon>
        <taxon>Eubacteriales</taxon>
        <taxon>Clostridiaceae</taxon>
        <taxon>Clostridium</taxon>
    </lineage>
</organism>
<feature type="transmembrane region" description="Helical" evidence="1">
    <location>
        <begin position="64"/>
        <end position="85"/>
    </location>
</feature>
<accession>A0ABS8N1J4</accession>
<reference evidence="2" key="1">
    <citation type="submission" date="2021-11" db="EMBL/GenBank/DDBJ databases">
        <authorList>
            <person name="Qingchun L."/>
            <person name="Dong Z."/>
            <person name="Zongwei Q."/>
            <person name="Jia Z."/>
            <person name="Duotao L."/>
        </authorList>
    </citation>
    <scope>NUCLEOTIDE SEQUENCE</scope>
    <source>
        <strain evidence="2">WLY-B-L2</strain>
    </source>
</reference>
<protein>
    <submittedName>
        <fullName evidence="2">Uncharacterized protein</fullName>
    </submittedName>
</protein>
<proteinExistence type="predicted"/>
<dbReference type="RefSeq" id="WP_150358454.1">
    <property type="nucleotide sequence ID" value="NZ_JAJJPB010000001.1"/>
</dbReference>
<feature type="transmembrane region" description="Helical" evidence="1">
    <location>
        <begin position="138"/>
        <end position="159"/>
    </location>
</feature>
<name>A0ABS8N1J4_9CLOT</name>
<feature type="transmembrane region" description="Helical" evidence="1">
    <location>
        <begin position="31"/>
        <end position="52"/>
    </location>
</feature>
<feature type="transmembrane region" description="Helical" evidence="1">
    <location>
        <begin position="92"/>
        <end position="109"/>
    </location>
</feature>
<dbReference type="EMBL" id="JAJJPB010000001">
    <property type="protein sequence ID" value="MCC9293566.1"/>
    <property type="molecule type" value="Genomic_DNA"/>
</dbReference>